<evidence type="ECO:0000259" key="1">
    <source>
        <dbReference type="PROSITE" id="PS50995"/>
    </source>
</evidence>
<dbReference type="SUPFAM" id="SSF46785">
    <property type="entry name" value="Winged helix' DNA-binding domain"/>
    <property type="match status" value="1"/>
</dbReference>
<dbReference type="Pfam" id="PF12802">
    <property type="entry name" value="MarR_2"/>
    <property type="match status" value="1"/>
</dbReference>
<dbReference type="InterPro" id="IPR039422">
    <property type="entry name" value="MarR/SlyA-like"/>
</dbReference>
<keyword evidence="3" id="KW-1185">Reference proteome</keyword>
<feature type="domain" description="HTH marR-type" evidence="1">
    <location>
        <begin position="1"/>
        <end position="117"/>
    </location>
</feature>
<protein>
    <submittedName>
        <fullName evidence="2">MarR family winged helix-turn-helix transcriptional regulator</fullName>
    </submittedName>
</protein>
<organism evidence="2 3">
    <name type="scientific">Actinomycetospora atypica</name>
    <dbReference type="NCBI Taxonomy" id="1290095"/>
    <lineage>
        <taxon>Bacteria</taxon>
        <taxon>Bacillati</taxon>
        <taxon>Actinomycetota</taxon>
        <taxon>Actinomycetes</taxon>
        <taxon>Pseudonocardiales</taxon>
        <taxon>Pseudonocardiaceae</taxon>
        <taxon>Actinomycetospora</taxon>
    </lineage>
</organism>
<comment type="caution">
    <text evidence="2">The sequence shown here is derived from an EMBL/GenBank/DDBJ whole genome shotgun (WGS) entry which is preliminary data.</text>
</comment>
<dbReference type="InterPro" id="IPR000835">
    <property type="entry name" value="HTH_MarR-typ"/>
</dbReference>
<dbReference type="InterPro" id="IPR036390">
    <property type="entry name" value="WH_DNA-bd_sf"/>
</dbReference>
<dbReference type="InterPro" id="IPR036388">
    <property type="entry name" value="WH-like_DNA-bd_sf"/>
</dbReference>
<dbReference type="Proteomes" id="UP001595947">
    <property type="component" value="Unassembled WGS sequence"/>
</dbReference>
<dbReference type="PROSITE" id="PS50995">
    <property type="entry name" value="HTH_MARR_2"/>
    <property type="match status" value="1"/>
</dbReference>
<evidence type="ECO:0000313" key="3">
    <source>
        <dbReference type="Proteomes" id="UP001595947"/>
    </source>
</evidence>
<dbReference type="PANTHER" id="PTHR33164">
    <property type="entry name" value="TRANSCRIPTIONAL REGULATOR, MARR FAMILY"/>
    <property type="match status" value="1"/>
</dbReference>
<dbReference type="PANTHER" id="PTHR33164:SF44">
    <property type="entry name" value="TRANSCRIPTIONAL REGULATORY PROTEIN"/>
    <property type="match status" value="1"/>
</dbReference>
<evidence type="ECO:0000313" key="2">
    <source>
        <dbReference type="EMBL" id="MFC5064895.1"/>
    </source>
</evidence>
<gene>
    <name evidence="2" type="ORF">ACFPBZ_21910</name>
</gene>
<dbReference type="Gene3D" id="1.10.10.10">
    <property type="entry name" value="Winged helix-like DNA-binding domain superfamily/Winged helix DNA-binding domain"/>
    <property type="match status" value="1"/>
</dbReference>
<accession>A0ABV9YPU2</accession>
<dbReference type="EMBL" id="JBHSIV010000028">
    <property type="protein sequence ID" value="MFC5064895.1"/>
    <property type="molecule type" value="Genomic_DNA"/>
</dbReference>
<sequence length="123" mass="13448">MSDEHAPGLGARHHRLLAALPVAGTRVARLAEVSGLTKQALAQTLQPLLDGGYVEVMPDPDDRRARLVRRTATGHRVEAALRAALGRREEELAERVGADRWAVAASVLRELWRDTVEDRSPSS</sequence>
<proteinExistence type="predicted"/>
<dbReference type="SMART" id="SM00347">
    <property type="entry name" value="HTH_MARR"/>
    <property type="match status" value="1"/>
</dbReference>
<name>A0ABV9YPU2_9PSEU</name>
<dbReference type="RefSeq" id="WP_378038237.1">
    <property type="nucleotide sequence ID" value="NZ_JBHSIV010000028.1"/>
</dbReference>
<reference evidence="3" key="1">
    <citation type="journal article" date="2019" name="Int. J. Syst. Evol. Microbiol.">
        <title>The Global Catalogue of Microorganisms (GCM) 10K type strain sequencing project: providing services to taxonomists for standard genome sequencing and annotation.</title>
        <authorList>
            <consortium name="The Broad Institute Genomics Platform"/>
            <consortium name="The Broad Institute Genome Sequencing Center for Infectious Disease"/>
            <person name="Wu L."/>
            <person name="Ma J."/>
        </authorList>
    </citation>
    <scope>NUCLEOTIDE SEQUENCE [LARGE SCALE GENOMIC DNA]</scope>
    <source>
        <strain evidence="3">CGMCC 4.7093</strain>
    </source>
</reference>